<dbReference type="PANTHER" id="PTHR30563:SF0">
    <property type="entry name" value="DNA RECOMBINATION PROTEIN RMUC"/>
    <property type="match status" value="1"/>
</dbReference>
<feature type="coiled-coil region" evidence="5">
    <location>
        <begin position="35"/>
        <end position="62"/>
    </location>
</feature>
<dbReference type="PANTHER" id="PTHR30563">
    <property type="entry name" value="DNA RECOMBINATION PROTEIN RMUC"/>
    <property type="match status" value="1"/>
</dbReference>
<dbReference type="Pfam" id="PF02646">
    <property type="entry name" value="RmuC"/>
    <property type="match status" value="1"/>
</dbReference>
<accession>A0A6N9TQ53</accession>
<evidence type="ECO:0000313" key="7">
    <source>
        <dbReference type="EMBL" id="NDY43401.1"/>
    </source>
</evidence>
<keyword evidence="8" id="KW-1185">Reference proteome</keyword>
<evidence type="ECO:0000256" key="5">
    <source>
        <dbReference type="SAM" id="Coils"/>
    </source>
</evidence>
<dbReference type="RefSeq" id="WP_163299563.1">
    <property type="nucleotide sequence ID" value="NZ_JAAGRR010000163.1"/>
</dbReference>
<dbReference type="GO" id="GO:0006310">
    <property type="term" value="P:DNA recombination"/>
    <property type="evidence" value="ECO:0007669"/>
    <property type="project" value="UniProtKB-KW"/>
</dbReference>
<evidence type="ECO:0000256" key="1">
    <source>
        <dbReference type="ARBA" id="ARBA00003416"/>
    </source>
</evidence>
<gene>
    <name evidence="7" type="primary">rmuC</name>
    <name evidence="7" type="ORF">G3N55_11185</name>
</gene>
<keyword evidence="3 5" id="KW-0175">Coiled coil</keyword>
<comment type="caution">
    <text evidence="7">The sequence shown here is derived from an EMBL/GenBank/DDBJ whole genome shotgun (WGS) entry which is preliminary data.</text>
</comment>
<evidence type="ECO:0000313" key="8">
    <source>
        <dbReference type="Proteomes" id="UP000469346"/>
    </source>
</evidence>
<name>A0A6N9TQ53_DISTH</name>
<evidence type="ECO:0000256" key="3">
    <source>
        <dbReference type="ARBA" id="ARBA00023054"/>
    </source>
</evidence>
<feature type="region of interest" description="Disordered" evidence="6">
    <location>
        <begin position="407"/>
        <end position="431"/>
    </location>
</feature>
<dbReference type="EMBL" id="JAAGRR010000163">
    <property type="protein sequence ID" value="NDY43401.1"/>
    <property type="molecule type" value="Genomic_DNA"/>
</dbReference>
<dbReference type="InterPro" id="IPR003798">
    <property type="entry name" value="DNA_recombination_RmuC"/>
</dbReference>
<proteinExistence type="inferred from homology"/>
<evidence type="ECO:0000256" key="4">
    <source>
        <dbReference type="ARBA" id="ARBA00023172"/>
    </source>
</evidence>
<dbReference type="Proteomes" id="UP000469346">
    <property type="component" value="Unassembled WGS sequence"/>
</dbReference>
<protein>
    <submittedName>
        <fullName evidence="7">DNA recombination protein RmuC</fullName>
    </submittedName>
</protein>
<dbReference type="Gene3D" id="1.20.1260.80">
    <property type="match status" value="1"/>
</dbReference>
<feature type="compositionally biased region" description="Low complexity" evidence="6">
    <location>
        <begin position="408"/>
        <end position="420"/>
    </location>
</feature>
<sequence length="431" mass="47529">MPADPTLAAAAAAAALALAALAAGIVSHLRRREEAVRAEARLEEIARQVQALGTDLRGAQAQAREEQARHAAGLEQAVSAQLRQGAENLARIHEGLLKGMGEVHRQVTTALSASTEQLERRFEQLTRATDTRLREIGGQVEGRLQEGFKETTATFADVQKRLALIDQAQRHIQELSHNVVSLQEVLADKRSRGAFGEVQLAALVRNVLPEGAFALQRELSNGTRVDCLLYLPEPTGTVAVDAKFPLENFHRMCDPDAPAAERARAARLFKADVKRHIQDVADKYVIPGETADGAVLFLPAEAVFAEIHAHHPDLVELAWRRRVWLTSPTTLMAILTTARAVLKDAATRRQLHVIQDHLVRLAEDFDRFQKRMDNLARHIRQAGKDVEEVHTSARKITRRFEKIEKVELAPAAPAPELGEGPQSGEDDEDEP</sequence>
<evidence type="ECO:0000256" key="6">
    <source>
        <dbReference type="SAM" id="MobiDB-lite"/>
    </source>
</evidence>
<reference evidence="7 8" key="1">
    <citation type="submission" date="2020-02" db="EMBL/GenBank/DDBJ databases">
        <title>Comparative genomics of sulfur disproportionating microorganisms.</title>
        <authorList>
            <person name="Ward L.M."/>
            <person name="Bertran E."/>
            <person name="Johnston D.T."/>
        </authorList>
    </citation>
    <scope>NUCLEOTIDE SEQUENCE [LARGE SCALE GENOMIC DNA]</scope>
    <source>
        <strain evidence="7 8">DSM 100025</strain>
    </source>
</reference>
<dbReference type="AlphaFoldDB" id="A0A6N9TQ53"/>
<feature type="coiled-coil region" evidence="5">
    <location>
        <begin position="165"/>
        <end position="192"/>
    </location>
</feature>
<comment type="similarity">
    <text evidence="2">Belongs to the RmuC family.</text>
</comment>
<evidence type="ECO:0000256" key="2">
    <source>
        <dbReference type="ARBA" id="ARBA00009840"/>
    </source>
</evidence>
<keyword evidence="4" id="KW-0233">DNA recombination</keyword>
<comment type="function">
    <text evidence="1">Involved in DNA recombination.</text>
</comment>
<organism evidence="7 8">
    <name type="scientific">Dissulfurirhabdus thermomarina</name>
    <dbReference type="NCBI Taxonomy" id="1765737"/>
    <lineage>
        <taxon>Bacteria</taxon>
        <taxon>Deltaproteobacteria</taxon>
        <taxon>Dissulfurirhabdaceae</taxon>
        <taxon>Dissulfurirhabdus</taxon>
    </lineage>
</organism>